<dbReference type="Pfam" id="PF00313">
    <property type="entry name" value="CSD"/>
    <property type="match status" value="1"/>
</dbReference>
<dbReference type="InterPro" id="IPR011129">
    <property type="entry name" value="CSD"/>
</dbReference>
<dbReference type="Proteomes" id="UP000214739">
    <property type="component" value="Unassembled WGS sequence"/>
</dbReference>
<dbReference type="AlphaFoldDB" id="A0A224VH89"/>
<dbReference type="InterPro" id="IPR002059">
    <property type="entry name" value="CSP_DNA-bd"/>
</dbReference>
<dbReference type="GO" id="GO:0003676">
    <property type="term" value="F:nucleic acid binding"/>
    <property type="evidence" value="ECO:0007669"/>
    <property type="project" value="InterPro"/>
</dbReference>
<dbReference type="InterPro" id="IPR012340">
    <property type="entry name" value="NA-bd_OB-fold"/>
</dbReference>
<dbReference type="EMBL" id="BDGB01000041">
    <property type="protein sequence ID" value="GAW71654.1"/>
    <property type="molecule type" value="Genomic_DNA"/>
</dbReference>
<evidence type="ECO:0000313" key="5">
    <source>
        <dbReference type="Proteomes" id="UP000294668"/>
    </source>
</evidence>
<dbReference type="Proteomes" id="UP000294668">
    <property type="component" value="Unassembled WGS sequence"/>
</dbReference>
<keyword evidence="5" id="KW-1185">Reference proteome</keyword>
<dbReference type="SMART" id="SM00357">
    <property type="entry name" value="CSP"/>
    <property type="match status" value="1"/>
</dbReference>
<evidence type="ECO:0000259" key="1">
    <source>
        <dbReference type="PROSITE" id="PS51857"/>
    </source>
</evidence>
<evidence type="ECO:0000313" key="3">
    <source>
        <dbReference type="EMBL" id="TDG91452.1"/>
    </source>
</evidence>
<evidence type="ECO:0000313" key="2">
    <source>
        <dbReference type="EMBL" id="GAW71654.1"/>
    </source>
</evidence>
<dbReference type="PANTHER" id="PTHR11544">
    <property type="entry name" value="COLD SHOCK DOMAIN CONTAINING PROTEINS"/>
    <property type="match status" value="1"/>
</dbReference>
<dbReference type="SUPFAM" id="SSF50249">
    <property type="entry name" value="Nucleic acid-binding proteins"/>
    <property type="match status" value="1"/>
</dbReference>
<sequence>MCVGPPRVPNTSEDILLKGKIKSYNPQNAFGFITQDSGEDDLFFFKNAFPEDQYGTIQVGKPVEYVVVAGQKGPQAAKTHVIDD</sequence>
<dbReference type="Gene3D" id="2.40.50.140">
    <property type="entry name" value="Nucleic acid-binding proteins"/>
    <property type="match status" value="1"/>
</dbReference>
<feature type="domain" description="CSD" evidence="1">
    <location>
        <begin position="16"/>
        <end position="81"/>
    </location>
</feature>
<dbReference type="PRINTS" id="PR00050">
    <property type="entry name" value="COLDSHOCK"/>
</dbReference>
<comment type="caution">
    <text evidence="2">The sequence shown here is derived from an EMBL/GenBank/DDBJ whole genome shotgun (WGS) entry which is preliminary data.</text>
</comment>
<organism evidence="2 4">
    <name type="scientific">Lentilactobacillus parakefiri</name>
    <dbReference type="NCBI Taxonomy" id="152332"/>
    <lineage>
        <taxon>Bacteria</taxon>
        <taxon>Bacillati</taxon>
        <taxon>Bacillota</taxon>
        <taxon>Bacilli</taxon>
        <taxon>Lactobacillales</taxon>
        <taxon>Lactobacillaceae</taxon>
        <taxon>Lentilactobacillus</taxon>
    </lineage>
</organism>
<evidence type="ECO:0000313" key="4">
    <source>
        <dbReference type="Proteomes" id="UP000214739"/>
    </source>
</evidence>
<name>A0A224VH89_9LACO</name>
<proteinExistence type="predicted"/>
<dbReference type="InterPro" id="IPR050181">
    <property type="entry name" value="Cold_shock_domain"/>
</dbReference>
<gene>
    <name evidence="2" type="primary">csp_2</name>
    <name evidence="3" type="ORF">C5L28_002329</name>
    <name evidence="2" type="ORF">LPKJCM_00735</name>
</gene>
<reference evidence="2 4" key="1">
    <citation type="journal article" date="2017" name="Biosci Microbiota Food Health">
        <title>Genomic characterization reconfirms the taxonomic status of Lactobacillus parakefiri.</title>
        <authorList>
            <person name="Tanizawa Y."/>
            <person name="Kobayashi H."/>
            <person name="Kaminuma E."/>
            <person name="Sakamoto M."/>
            <person name="Ohkuma M."/>
            <person name="Nakamura Y."/>
            <person name="Arita M."/>
            <person name="Tohno M."/>
        </authorList>
    </citation>
    <scope>NUCLEOTIDE SEQUENCE [LARGE SCALE GENOMIC DNA]</scope>
    <source>
        <strain evidence="2 4">JCM 8573</strain>
    </source>
</reference>
<protein>
    <submittedName>
        <fullName evidence="2">Cold-shock protein</fullName>
    </submittedName>
</protein>
<dbReference type="PROSITE" id="PS51857">
    <property type="entry name" value="CSD_2"/>
    <property type="match status" value="1"/>
</dbReference>
<reference evidence="3 5" key="2">
    <citation type="journal article" date="2019" name="Appl. Microbiol. Biotechnol.">
        <title>Uncovering carbohydrate metabolism through a genotype-phenotype association study of 56 lactic acid bacteria genomes.</title>
        <authorList>
            <person name="Buron-Moles G."/>
            <person name="Chailyan A."/>
            <person name="Dolejs I."/>
            <person name="Forster J."/>
            <person name="Miks M.H."/>
        </authorList>
    </citation>
    <scope>NUCLEOTIDE SEQUENCE [LARGE SCALE GENOMIC DNA]</scope>
    <source>
        <strain evidence="3 5">DSM 10551</strain>
    </source>
</reference>
<dbReference type="EMBL" id="PUFL01000055">
    <property type="protein sequence ID" value="TDG91452.1"/>
    <property type="molecule type" value="Genomic_DNA"/>
</dbReference>
<accession>A0A224VH89</accession>
<reference evidence="3" key="3">
    <citation type="submission" date="2019-02" db="EMBL/GenBank/DDBJ databases">
        <authorList>
            <person name="Buron G."/>
            <person name="Chaylann A."/>
            <person name="Dolejs I."/>
            <person name="Forster J."/>
            <person name="Miks M.H."/>
        </authorList>
    </citation>
    <scope>NUCLEOTIDE SEQUENCE</scope>
    <source>
        <strain evidence="3">DSM 10551</strain>
    </source>
</reference>